<dbReference type="GO" id="GO:0042393">
    <property type="term" value="F:histone binding"/>
    <property type="evidence" value="ECO:0007669"/>
    <property type="project" value="InterPro"/>
</dbReference>
<feature type="region of interest" description="Disordered" evidence="11">
    <location>
        <begin position="137"/>
        <end position="206"/>
    </location>
</feature>
<dbReference type="GO" id="GO:0000976">
    <property type="term" value="F:transcription cis-regulatory region binding"/>
    <property type="evidence" value="ECO:0007669"/>
    <property type="project" value="TreeGrafter"/>
</dbReference>
<evidence type="ECO:0000256" key="10">
    <source>
        <dbReference type="PROSITE-ProRule" id="PRU00146"/>
    </source>
</evidence>
<keyword evidence="4 10" id="KW-0863">Zinc-finger</keyword>
<evidence type="ECO:0000256" key="2">
    <source>
        <dbReference type="ARBA" id="ARBA00010445"/>
    </source>
</evidence>
<dbReference type="SMART" id="SM00249">
    <property type="entry name" value="PHD"/>
    <property type="match status" value="1"/>
</dbReference>
<comment type="similarity">
    <text evidence="2">Belongs to the Alfin family.</text>
</comment>
<evidence type="ECO:0000256" key="8">
    <source>
        <dbReference type="ARBA" id="ARBA00023163"/>
    </source>
</evidence>
<dbReference type="PANTHER" id="PTHR12321">
    <property type="entry name" value="CPG BINDING PROTEIN"/>
    <property type="match status" value="1"/>
</dbReference>
<dbReference type="InterPro" id="IPR019787">
    <property type="entry name" value="Znf_PHD-finger"/>
</dbReference>
<dbReference type="InterPro" id="IPR019786">
    <property type="entry name" value="Zinc_finger_PHD-type_CS"/>
</dbReference>
<reference evidence="14" key="1">
    <citation type="submission" date="2014-05" db="EMBL/GenBank/DDBJ databases">
        <title>The transcriptome of the halophilic microalga Tetraselmis sp. GSL018 isolated from the Great Salt Lake, Utah.</title>
        <authorList>
            <person name="Jinkerson R.E."/>
            <person name="D'Adamo S."/>
            <person name="Posewitz M.C."/>
        </authorList>
    </citation>
    <scope>NUCLEOTIDE SEQUENCE</scope>
    <source>
        <strain evidence="14">GSL018</strain>
    </source>
</reference>
<dbReference type="PANTHER" id="PTHR12321:SF98">
    <property type="entry name" value="PHD FINGER PROTEIN ALFIN-LIKE 5"/>
    <property type="match status" value="1"/>
</dbReference>
<dbReference type="PROSITE" id="PS50016">
    <property type="entry name" value="ZF_PHD_2"/>
    <property type="match status" value="1"/>
</dbReference>
<protein>
    <submittedName>
        <fullName evidence="14">Phd finger protein alfin-like 5-like</fullName>
    </submittedName>
</protein>
<keyword evidence="8" id="KW-0804">Transcription</keyword>
<dbReference type="GO" id="GO:0006325">
    <property type="term" value="P:chromatin organization"/>
    <property type="evidence" value="ECO:0007669"/>
    <property type="project" value="UniProtKB-KW"/>
</dbReference>
<dbReference type="Pfam" id="PF00628">
    <property type="entry name" value="PHD"/>
    <property type="match status" value="1"/>
</dbReference>
<evidence type="ECO:0000256" key="5">
    <source>
        <dbReference type="ARBA" id="ARBA00022833"/>
    </source>
</evidence>
<evidence type="ECO:0000256" key="7">
    <source>
        <dbReference type="ARBA" id="ARBA00023015"/>
    </source>
</evidence>
<keyword evidence="9" id="KW-0539">Nucleus</keyword>
<evidence type="ECO:0000313" key="14">
    <source>
        <dbReference type="EMBL" id="JAC67734.1"/>
    </source>
</evidence>
<name>A0A061RAF4_9CHLO</name>
<dbReference type="EMBL" id="GBEZ01023120">
    <property type="protein sequence ID" value="JAC63749.1"/>
    <property type="molecule type" value="Transcribed_RNA"/>
</dbReference>
<dbReference type="GO" id="GO:0008270">
    <property type="term" value="F:zinc ion binding"/>
    <property type="evidence" value="ECO:0007669"/>
    <property type="project" value="UniProtKB-KW"/>
</dbReference>
<dbReference type="GO" id="GO:0005634">
    <property type="term" value="C:nucleus"/>
    <property type="evidence" value="ECO:0007669"/>
    <property type="project" value="UniProtKB-SubCell"/>
</dbReference>
<evidence type="ECO:0000256" key="9">
    <source>
        <dbReference type="ARBA" id="ARBA00023242"/>
    </source>
</evidence>
<keyword evidence="3" id="KW-0479">Metal-binding</keyword>
<evidence type="ECO:0000313" key="15">
    <source>
        <dbReference type="EMBL" id="JAC71807.1"/>
    </source>
</evidence>
<dbReference type="InterPro" id="IPR021998">
    <property type="entry name" value="Alfin_N"/>
</dbReference>
<gene>
    <name evidence="14" type="ORF">TSPGSL018_10373</name>
    <name evidence="15" type="ORF">TSPGSL018_1113</name>
    <name evidence="13" type="ORF">TSPGSL018_19862</name>
</gene>
<dbReference type="EMBL" id="GBEZ01014256">
    <property type="protein sequence ID" value="JAC71807.1"/>
    <property type="molecule type" value="Transcribed_RNA"/>
</dbReference>
<evidence type="ECO:0000256" key="11">
    <source>
        <dbReference type="SAM" id="MobiDB-lite"/>
    </source>
</evidence>
<dbReference type="Gene3D" id="3.30.40.10">
    <property type="entry name" value="Zinc/RING finger domain, C3HC4 (zinc finger)"/>
    <property type="match status" value="1"/>
</dbReference>
<feature type="domain" description="PHD-type" evidence="12">
    <location>
        <begin position="207"/>
        <end position="259"/>
    </location>
</feature>
<sequence>MEYQTFTTAEEVYEDYRNRREGLLKALTVDVDRFYAQCDPERENLCLYGYADRTWEVNLPAEEVPPEIPEPALGINFARDGMQKNDWLQLVAMHSDTWLLSVAFFNGARLDAAQRTELFNMINGNPTLYEIISGRARANSKPKPQKVQQPAPPAPMPQSAPQSAPKPKRPEVRPSSATKRNPKPTRSDYSGDPQMDDSDGEYDDGDGDPCPSCGGYYKKDEFWIACDVCETWWHGKCVKMSPQIAERTKTWKCPSCVKRMRTN</sequence>
<dbReference type="PROSITE" id="PS01359">
    <property type="entry name" value="ZF_PHD_1"/>
    <property type="match status" value="1"/>
</dbReference>
<organism evidence="14">
    <name type="scientific">Tetraselmis sp. GSL018</name>
    <dbReference type="NCBI Taxonomy" id="582737"/>
    <lineage>
        <taxon>Eukaryota</taxon>
        <taxon>Viridiplantae</taxon>
        <taxon>Chlorophyta</taxon>
        <taxon>core chlorophytes</taxon>
        <taxon>Chlorodendrophyceae</taxon>
        <taxon>Chlorodendrales</taxon>
        <taxon>Chlorodendraceae</taxon>
        <taxon>Tetraselmis</taxon>
    </lineage>
</organism>
<dbReference type="InterPro" id="IPR045104">
    <property type="entry name" value="Alfin"/>
</dbReference>
<proteinExistence type="inferred from homology"/>
<dbReference type="GO" id="GO:0006355">
    <property type="term" value="P:regulation of DNA-templated transcription"/>
    <property type="evidence" value="ECO:0007669"/>
    <property type="project" value="InterPro"/>
</dbReference>
<keyword evidence="5" id="KW-0862">Zinc</keyword>
<evidence type="ECO:0000313" key="13">
    <source>
        <dbReference type="EMBL" id="JAC63749.1"/>
    </source>
</evidence>
<keyword evidence="6" id="KW-0156">Chromatin regulator</keyword>
<dbReference type="InterPro" id="IPR013083">
    <property type="entry name" value="Znf_RING/FYVE/PHD"/>
</dbReference>
<evidence type="ECO:0000256" key="4">
    <source>
        <dbReference type="ARBA" id="ARBA00022771"/>
    </source>
</evidence>
<dbReference type="CDD" id="cd15613">
    <property type="entry name" value="PHD_AL_plant"/>
    <property type="match status" value="1"/>
</dbReference>
<dbReference type="AlphaFoldDB" id="A0A061RAF4"/>
<dbReference type="InterPro" id="IPR001965">
    <property type="entry name" value="Znf_PHD"/>
</dbReference>
<dbReference type="EMBL" id="GBEZ01018734">
    <property type="protein sequence ID" value="JAC67734.1"/>
    <property type="molecule type" value="Transcribed_RNA"/>
</dbReference>
<evidence type="ECO:0000256" key="1">
    <source>
        <dbReference type="ARBA" id="ARBA00004123"/>
    </source>
</evidence>
<dbReference type="SUPFAM" id="SSF57903">
    <property type="entry name" value="FYVE/PHD zinc finger"/>
    <property type="match status" value="1"/>
</dbReference>
<dbReference type="Pfam" id="PF12165">
    <property type="entry name" value="Alfin"/>
    <property type="match status" value="1"/>
</dbReference>
<evidence type="ECO:0000256" key="6">
    <source>
        <dbReference type="ARBA" id="ARBA00022853"/>
    </source>
</evidence>
<dbReference type="GO" id="GO:0003712">
    <property type="term" value="F:transcription coregulator activity"/>
    <property type="evidence" value="ECO:0007669"/>
    <property type="project" value="TreeGrafter"/>
</dbReference>
<dbReference type="InterPro" id="IPR011011">
    <property type="entry name" value="Znf_FYVE_PHD"/>
</dbReference>
<comment type="subcellular location">
    <subcellularLocation>
        <location evidence="1">Nucleus</location>
    </subcellularLocation>
</comment>
<accession>A0A061RAF4</accession>
<dbReference type="InterPro" id="IPR044104">
    <property type="entry name" value="PHD_AL_plant"/>
</dbReference>
<evidence type="ECO:0000256" key="3">
    <source>
        <dbReference type="ARBA" id="ARBA00022723"/>
    </source>
</evidence>
<feature type="compositionally biased region" description="Acidic residues" evidence="11">
    <location>
        <begin position="194"/>
        <end position="206"/>
    </location>
</feature>
<keyword evidence="7" id="KW-0805">Transcription regulation</keyword>
<evidence type="ECO:0000259" key="12">
    <source>
        <dbReference type="PROSITE" id="PS50016"/>
    </source>
</evidence>